<dbReference type="Proteomes" id="UP000095085">
    <property type="component" value="Unassembled WGS sequence"/>
</dbReference>
<dbReference type="Gene3D" id="3.40.1000.10">
    <property type="entry name" value="Mog1/PsbP, alpha/beta/alpha sandwich"/>
    <property type="match status" value="1"/>
</dbReference>
<dbReference type="AlphaFoldDB" id="A0A1E4RN43"/>
<dbReference type="InterPro" id="IPR016123">
    <property type="entry name" value="Mog1/PsbP_a/b/a-sand"/>
</dbReference>
<evidence type="ECO:0000256" key="3">
    <source>
        <dbReference type="ARBA" id="ARBA00022927"/>
    </source>
</evidence>
<evidence type="ECO:0000256" key="2">
    <source>
        <dbReference type="ARBA" id="ARBA00022448"/>
    </source>
</evidence>
<keyword evidence="2" id="KW-0813">Transport</keyword>
<dbReference type="EMBL" id="KV454539">
    <property type="protein sequence ID" value="ODV68690.1"/>
    <property type="molecule type" value="Genomic_DNA"/>
</dbReference>
<dbReference type="InterPro" id="IPR007681">
    <property type="entry name" value="Mog1"/>
</dbReference>
<dbReference type="STRING" id="984485.A0A1E4RN43"/>
<name>A0A1E4RN43_9ASCO</name>
<sequence>MEEYPLYGGAITTVLPHDVIDVSKIRQIPDTQEVFLIQTPSEDANLDISIIIDLLEMVPGWKDEAIGEHLKDLVEPQDIEWGPKLVFEQENLVSYLLSTHKDTPQGQYQILMSVNILRFSNIETDILITSNIPLKTPVKENEKNSYVEEQLQLIKLVSENIKIKDYGLFGI</sequence>
<accession>A0A1E4RN43</accession>
<proteinExistence type="inferred from homology"/>
<dbReference type="GO" id="GO:0031267">
    <property type="term" value="F:small GTPase binding"/>
    <property type="evidence" value="ECO:0007669"/>
    <property type="project" value="TreeGrafter"/>
</dbReference>
<reference evidence="5" key="1">
    <citation type="submission" date="2016-05" db="EMBL/GenBank/DDBJ databases">
        <title>Comparative genomics of biotechnologically important yeasts.</title>
        <authorList>
            <consortium name="DOE Joint Genome Institute"/>
            <person name="Riley R."/>
            <person name="Haridas S."/>
            <person name="Wolfe K.H."/>
            <person name="Lopes M.R."/>
            <person name="Hittinger C.T."/>
            <person name="Goker M."/>
            <person name="Salamov A."/>
            <person name="Wisecaver J."/>
            <person name="Long T.M."/>
            <person name="Aerts A.L."/>
            <person name="Barry K."/>
            <person name="Choi C."/>
            <person name="Clum A."/>
            <person name="Coughlan A.Y."/>
            <person name="Deshpande S."/>
            <person name="Douglass A.P."/>
            <person name="Hanson S.J."/>
            <person name="Klenk H.-P."/>
            <person name="Labutti K."/>
            <person name="Lapidus A."/>
            <person name="Lindquist E."/>
            <person name="Lipzen A."/>
            <person name="Meier-Kolthoff J.P."/>
            <person name="Ohm R.A."/>
            <person name="Otillar R.P."/>
            <person name="Pangilinan J."/>
            <person name="Peng Y."/>
            <person name="Rokas A."/>
            <person name="Rosa C.A."/>
            <person name="Scheuner C."/>
            <person name="Sibirny A.A."/>
            <person name="Slot J.C."/>
            <person name="Stielow J.B."/>
            <person name="Sun H."/>
            <person name="Kurtzman C.P."/>
            <person name="Blackwell M."/>
            <person name="Grigoriev I.V."/>
            <person name="Jeffries T.W."/>
        </authorList>
    </citation>
    <scope>NUCLEOTIDE SEQUENCE [LARGE SCALE GENOMIC DNA]</scope>
    <source>
        <strain evidence="5">NRRL Y-1933</strain>
    </source>
</reference>
<dbReference type="GO" id="GO:0005085">
    <property type="term" value="F:guanyl-nucleotide exchange factor activity"/>
    <property type="evidence" value="ECO:0007669"/>
    <property type="project" value="TreeGrafter"/>
</dbReference>
<keyword evidence="3" id="KW-0653">Protein transport</keyword>
<evidence type="ECO:0000256" key="1">
    <source>
        <dbReference type="ARBA" id="ARBA00010307"/>
    </source>
</evidence>
<dbReference type="Pfam" id="PF04603">
    <property type="entry name" value="Mog1"/>
    <property type="match status" value="1"/>
</dbReference>
<evidence type="ECO:0000313" key="5">
    <source>
        <dbReference type="Proteomes" id="UP000095085"/>
    </source>
</evidence>
<evidence type="ECO:0000313" key="4">
    <source>
        <dbReference type="EMBL" id="ODV68690.1"/>
    </source>
</evidence>
<organism evidence="4 5">
    <name type="scientific">Hyphopichia burtonii NRRL Y-1933</name>
    <dbReference type="NCBI Taxonomy" id="984485"/>
    <lineage>
        <taxon>Eukaryota</taxon>
        <taxon>Fungi</taxon>
        <taxon>Dikarya</taxon>
        <taxon>Ascomycota</taxon>
        <taxon>Saccharomycotina</taxon>
        <taxon>Pichiomycetes</taxon>
        <taxon>Debaryomycetaceae</taxon>
        <taxon>Hyphopichia</taxon>
    </lineage>
</organism>
<gene>
    <name evidence="4" type="ORF">HYPBUDRAFT_106207</name>
</gene>
<dbReference type="PANTHER" id="PTHR15837">
    <property type="entry name" value="RAN GUANINE NUCLEOTIDE RELEASE FACTOR"/>
    <property type="match status" value="1"/>
</dbReference>
<comment type="similarity">
    <text evidence="1">Belongs to the MOG1 family.</text>
</comment>
<dbReference type="SUPFAM" id="SSF55724">
    <property type="entry name" value="Mog1p/PsbP-like"/>
    <property type="match status" value="1"/>
</dbReference>
<dbReference type="PANTHER" id="PTHR15837:SF0">
    <property type="entry name" value="RAN GUANINE NUCLEOTIDE RELEASE FACTOR"/>
    <property type="match status" value="1"/>
</dbReference>
<dbReference type="OrthoDB" id="10255285at2759"/>
<protein>
    <submittedName>
        <fullName evidence="4">Mog1p/PsbP-like protein</fullName>
    </submittedName>
</protein>
<dbReference type="GeneID" id="30993019"/>
<keyword evidence="5" id="KW-1185">Reference proteome</keyword>
<dbReference type="GO" id="GO:0005634">
    <property type="term" value="C:nucleus"/>
    <property type="evidence" value="ECO:0007669"/>
    <property type="project" value="TreeGrafter"/>
</dbReference>
<dbReference type="GO" id="GO:0006606">
    <property type="term" value="P:protein import into nucleus"/>
    <property type="evidence" value="ECO:0007669"/>
    <property type="project" value="TreeGrafter"/>
</dbReference>
<dbReference type="RefSeq" id="XP_020077757.1">
    <property type="nucleotide sequence ID" value="XM_020218469.1"/>
</dbReference>